<dbReference type="OrthoDB" id="3799616at2759"/>
<feature type="region of interest" description="Disordered" evidence="1">
    <location>
        <begin position="1"/>
        <end position="26"/>
    </location>
</feature>
<accession>A0A2V1DV02</accession>
<feature type="region of interest" description="Disordered" evidence="1">
    <location>
        <begin position="52"/>
        <end position="149"/>
    </location>
</feature>
<proteinExistence type="predicted"/>
<evidence type="ECO:0000256" key="1">
    <source>
        <dbReference type="SAM" id="MobiDB-lite"/>
    </source>
</evidence>
<sequence>MSAIGDEKRFHPAVKAEWARPTRHPPRRDLWRVNLDIGPSLGSAFGDKGLAPRASVTNSASHPQSLQFINPGSFTSQKYHPPTAVDLLDIGPSPRSAFRDEGSPPRASVTNSASHRQHPGIQRRTSSHVGLRPARSLHHQHQRQRCRPRSVDLPALHLHLPITIEMGRRRLPRAGERTGSSSAKKPKLSEDHGPSCTPGPQAALNPMAIDALSQFRLLLQTARPSDYLITLTPHRRGELIRLIDQALTPDHDATVMERRLPKEIQRAVWDDFVDQHFINRFEPPVSINVPLRKFWSGANAVPVLPAAFGGVLLPSFLPPLCTVDTRFRMEVGMAFLRKANFVFLGRFKSGSSFNVAWSNFEEPWFDAFLRTFPGDSGYLAVRSLTFPSFSTDTNARTRSTLIQRCKGLRELTLGISTMQAVVRLYPKADKKKKPEFPEPRDFLEYIDLLKLTVPGLRTVTLVQIRDSTGDWDYPELHEAMQQWMRRIGQLLQEAWGVVVHLDVDIQNEDEDI</sequence>
<evidence type="ECO:0000313" key="2">
    <source>
        <dbReference type="EMBL" id="PVI01104.1"/>
    </source>
</evidence>
<dbReference type="Proteomes" id="UP000244855">
    <property type="component" value="Unassembled WGS sequence"/>
</dbReference>
<dbReference type="AlphaFoldDB" id="A0A2V1DV02"/>
<protein>
    <submittedName>
        <fullName evidence="2">Uncharacterized protein</fullName>
    </submittedName>
</protein>
<reference evidence="2 3" key="1">
    <citation type="journal article" date="2018" name="Sci. Rep.">
        <title>Comparative genomics provides insights into the lifestyle and reveals functional heterogeneity of dark septate endophytic fungi.</title>
        <authorList>
            <person name="Knapp D.G."/>
            <person name="Nemeth J.B."/>
            <person name="Barry K."/>
            <person name="Hainaut M."/>
            <person name="Henrissat B."/>
            <person name="Johnson J."/>
            <person name="Kuo A."/>
            <person name="Lim J.H.P."/>
            <person name="Lipzen A."/>
            <person name="Nolan M."/>
            <person name="Ohm R.A."/>
            <person name="Tamas L."/>
            <person name="Grigoriev I.V."/>
            <person name="Spatafora J.W."/>
            <person name="Nagy L.G."/>
            <person name="Kovacs G.M."/>
        </authorList>
    </citation>
    <scope>NUCLEOTIDE SEQUENCE [LARGE SCALE GENOMIC DNA]</scope>
    <source>
        <strain evidence="2 3">DSE2036</strain>
    </source>
</reference>
<name>A0A2V1DV02_9PLEO</name>
<keyword evidence="3" id="KW-1185">Reference proteome</keyword>
<evidence type="ECO:0000313" key="3">
    <source>
        <dbReference type="Proteomes" id="UP000244855"/>
    </source>
</evidence>
<gene>
    <name evidence="2" type="ORF">DM02DRAFT_654761</name>
</gene>
<feature type="compositionally biased region" description="Polar residues" evidence="1">
    <location>
        <begin position="55"/>
        <end position="78"/>
    </location>
</feature>
<feature type="region of interest" description="Disordered" evidence="1">
    <location>
        <begin position="168"/>
        <end position="200"/>
    </location>
</feature>
<feature type="compositionally biased region" description="Basic residues" evidence="1">
    <location>
        <begin position="135"/>
        <end position="148"/>
    </location>
</feature>
<feature type="compositionally biased region" description="Basic and acidic residues" evidence="1">
    <location>
        <begin position="1"/>
        <end position="10"/>
    </location>
</feature>
<dbReference type="EMBL" id="KZ805362">
    <property type="protein sequence ID" value="PVI01104.1"/>
    <property type="molecule type" value="Genomic_DNA"/>
</dbReference>
<organism evidence="2 3">
    <name type="scientific">Periconia macrospinosa</name>
    <dbReference type="NCBI Taxonomy" id="97972"/>
    <lineage>
        <taxon>Eukaryota</taxon>
        <taxon>Fungi</taxon>
        <taxon>Dikarya</taxon>
        <taxon>Ascomycota</taxon>
        <taxon>Pezizomycotina</taxon>
        <taxon>Dothideomycetes</taxon>
        <taxon>Pleosporomycetidae</taxon>
        <taxon>Pleosporales</taxon>
        <taxon>Massarineae</taxon>
        <taxon>Periconiaceae</taxon>
        <taxon>Periconia</taxon>
    </lineage>
</organism>